<proteinExistence type="inferred from homology"/>
<feature type="active site" description="Charge relay system" evidence="5">
    <location>
        <position position="272"/>
    </location>
</feature>
<evidence type="ECO:0000256" key="3">
    <source>
        <dbReference type="ARBA" id="ARBA00022801"/>
    </source>
</evidence>
<dbReference type="PRINTS" id="PR00723">
    <property type="entry name" value="SUBTILISIN"/>
</dbReference>
<evidence type="ECO:0000313" key="8">
    <source>
        <dbReference type="EMBL" id="GIH10633.1"/>
    </source>
</evidence>
<evidence type="ECO:0000256" key="6">
    <source>
        <dbReference type="SAM" id="Phobius"/>
    </source>
</evidence>
<dbReference type="Pfam" id="PF00082">
    <property type="entry name" value="Peptidase_S8"/>
    <property type="match status" value="1"/>
</dbReference>
<dbReference type="GO" id="GO:0004252">
    <property type="term" value="F:serine-type endopeptidase activity"/>
    <property type="evidence" value="ECO:0007669"/>
    <property type="project" value="UniProtKB-UniRule"/>
</dbReference>
<feature type="active site" description="Charge relay system" evidence="5">
    <location>
        <position position="71"/>
    </location>
</feature>
<organism evidence="8 9">
    <name type="scientific">Rhizocola hellebori</name>
    <dbReference type="NCBI Taxonomy" id="1392758"/>
    <lineage>
        <taxon>Bacteria</taxon>
        <taxon>Bacillati</taxon>
        <taxon>Actinomycetota</taxon>
        <taxon>Actinomycetes</taxon>
        <taxon>Micromonosporales</taxon>
        <taxon>Micromonosporaceae</taxon>
        <taxon>Rhizocola</taxon>
    </lineage>
</organism>
<evidence type="ECO:0000256" key="1">
    <source>
        <dbReference type="ARBA" id="ARBA00011073"/>
    </source>
</evidence>
<comment type="similarity">
    <text evidence="1 5">Belongs to the peptidase S8 family.</text>
</comment>
<keyword evidence="6" id="KW-0812">Transmembrane</keyword>
<feature type="active site" description="Charge relay system" evidence="5">
    <location>
        <position position="105"/>
    </location>
</feature>
<gene>
    <name evidence="8" type="ORF">Rhe02_87000</name>
</gene>
<keyword evidence="3 5" id="KW-0378">Hydrolase</keyword>
<dbReference type="InterPro" id="IPR023827">
    <property type="entry name" value="Peptidase_S8_Asp-AS"/>
</dbReference>
<dbReference type="PANTHER" id="PTHR43806">
    <property type="entry name" value="PEPTIDASE S8"/>
    <property type="match status" value="1"/>
</dbReference>
<evidence type="ECO:0000259" key="7">
    <source>
        <dbReference type="Pfam" id="PF00082"/>
    </source>
</evidence>
<feature type="transmembrane region" description="Helical" evidence="6">
    <location>
        <begin position="342"/>
        <end position="362"/>
    </location>
</feature>
<keyword evidence="6" id="KW-0472">Membrane</keyword>
<dbReference type="RefSeq" id="WP_203914349.1">
    <property type="nucleotide sequence ID" value="NZ_BONY01000101.1"/>
</dbReference>
<protein>
    <recommendedName>
        <fullName evidence="7">Peptidase S8/S53 domain-containing protein</fullName>
    </recommendedName>
</protein>
<keyword evidence="9" id="KW-1185">Reference proteome</keyword>
<comment type="caution">
    <text evidence="8">The sequence shown here is derived from an EMBL/GenBank/DDBJ whole genome shotgun (WGS) entry which is preliminary data.</text>
</comment>
<evidence type="ECO:0000256" key="4">
    <source>
        <dbReference type="ARBA" id="ARBA00022825"/>
    </source>
</evidence>
<dbReference type="InterPro" id="IPR036852">
    <property type="entry name" value="Peptidase_S8/S53_dom_sf"/>
</dbReference>
<keyword evidence="4 5" id="KW-0720">Serine protease</keyword>
<accession>A0A8J3VLY1</accession>
<dbReference type="InterPro" id="IPR000209">
    <property type="entry name" value="Peptidase_S8/S53_dom"/>
</dbReference>
<dbReference type="PROSITE" id="PS00136">
    <property type="entry name" value="SUBTILASE_ASP"/>
    <property type="match status" value="1"/>
</dbReference>
<reference evidence="8" key="1">
    <citation type="submission" date="2021-01" db="EMBL/GenBank/DDBJ databases">
        <title>Whole genome shotgun sequence of Rhizocola hellebori NBRC 109834.</title>
        <authorList>
            <person name="Komaki H."/>
            <person name="Tamura T."/>
        </authorList>
    </citation>
    <scope>NUCLEOTIDE SEQUENCE</scope>
    <source>
        <strain evidence="8">NBRC 109834</strain>
    </source>
</reference>
<dbReference type="EMBL" id="BONY01000101">
    <property type="protein sequence ID" value="GIH10633.1"/>
    <property type="molecule type" value="Genomic_DNA"/>
</dbReference>
<dbReference type="InterPro" id="IPR022398">
    <property type="entry name" value="Peptidase_S8_His-AS"/>
</dbReference>
<evidence type="ECO:0000313" key="9">
    <source>
        <dbReference type="Proteomes" id="UP000612899"/>
    </source>
</evidence>
<dbReference type="GO" id="GO:0006508">
    <property type="term" value="P:proteolysis"/>
    <property type="evidence" value="ECO:0007669"/>
    <property type="project" value="UniProtKB-KW"/>
</dbReference>
<dbReference type="AlphaFoldDB" id="A0A8J3VLY1"/>
<dbReference type="Gene3D" id="3.40.50.200">
    <property type="entry name" value="Peptidase S8/S53 domain"/>
    <property type="match status" value="1"/>
</dbReference>
<name>A0A8J3VLY1_9ACTN</name>
<sequence length="368" mass="37775">MLRLPAVAALALTWSVLPPPQTIGYAACRAPTNAAIVATTVKETPWPLKRLGPQRVWPLTKGAGVTVAVIDSGVSAAHPAFASHVKSGFDLVDSAGNGTCDENGHGTIISGIIAGAQRPGSEFYGMAPEARILPVRITSQSDEMSGTELAARTAAAIRWVIKQPGVKVINLSLQVSEADEGLSAAIAEAVDDHDIVVVAAAGNVTQNTPAGSKVWPAADDRVIAVAALDTRDFVLASSLTGPHVSLGAPGWHIEGPLAGGTGMGLAPDGGTSYASAYVSGTAALIRAYKPELSASDIRGLLRETADQPGQVVNPYRAVVKLSGPGVLGVKPSRSFTPDQLTAIWVSIAGVGMLGLVLVIRLITRTAVE</sequence>
<dbReference type="PROSITE" id="PS00137">
    <property type="entry name" value="SUBTILASE_HIS"/>
    <property type="match status" value="1"/>
</dbReference>
<keyword evidence="2 5" id="KW-0645">Protease</keyword>
<evidence type="ECO:0000256" key="5">
    <source>
        <dbReference type="PROSITE-ProRule" id="PRU01240"/>
    </source>
</evidence>
<evidence type="ECO:0000256" key="2">
    <source>
        <dbReference type="ARBA" id="ARBA00022670"/>
    </source>
</evidence>
<dbReference type="SUPFAM" id="SSF52743">
    <property type="entry name" value="Subtilisin-like"/>
    <property type="match status" value="1"/>
</dbReference>
<dbReference type="PROSITE" id="PS51892">
    <property type="entry name" value="SUBTILASE"/>
    <property type="match status" value="1"/>
</dbReference>
<dbReference type="InterPro" id="IPR015500">
    <property type="entry name" value="Peptidase_S8_subtilisin-rel"/>
</dbReference>
<dbReference type="Proteomes" id="UP000612899">
    <property type="component" value="Unassembled WGS sequence"/>
</dbReference>
<dbReference type="PANTHER" id="PTHR43806:SF11">
    <property type="entry name" value="CEREVISIN-RELATED"/>
    <property type="match status" value="1"/>
</dbReference>
<feature type="domain" description="Peptidase S8/S53" evidence="7">
    <location>
        <begin position="62"/>
        <end position="307"/>
    </location>
</feature>
<keyword evidence="6" id="KW-1133">Transmembrane helix</keyword>
<dbReference type="InterPro" id="IPR050131">
    <property type="entry name" value="Peptidase_S8_subtilisin-like"/>
</dbReference>